<feature type="domain" description="6-phosphogluconate dehydrogenase C-terminal" evidence="7">
    <location>
        <begin position="142"/>
        <end position="349"/>
    </location>
</feature>
<evidence type="ECO:0000256" key="5">
    <source>
        <dbReference type="ARBA" id="ARBA00023064"/>
    </source>
</evidence>
<dbReference type="InterPro" id="IPR013328">
    <property type="entry name" value="6PGD_dom2"/>
</dbReference>
<dbReference type="InterPro" id="IPR006115">
    <property type="entry name" value="6PGDH_NADP-bd"/>
</dbReference>
<evidence type="ECO:0000256" key="6">
    <source>
        <dbReference type="ARBA" id="ARBA00023126"/>
    </source>
</evidence>
<organism evidence="8 9">
    <name type="scientific">Fusarium agapanthi</name>
    <dbReference type="NCBI Taxonomy" id="1803897"/>
    <lineage>
        <taxon>Eukaryota</taxon>
        <taxon>Fungi</taxon>
        <taxon>Dikarya</taxon>
        <taxon>Ascomycota</taxon>
        <taxon>Pezizomycotina</taxon>
        <taxon>Sordariomycetes</taxon>
        <taxon>Hypocreomycetidae</taxon>
        <taxon>Hypocreales</taxon>
        <taxon>Nectriaceae</taxon>
        <taxon>Fusarium</taxon>
        <taxon>Fusarium fujikuroi species complex</taxon>
    </lineage>
</organism>
<comment type="similarity">
    <text evidence="2">Belongs to the 6-phosphogluconate dehydrogenase family.</text>
</comment>
<comment type="pathway">
    <text evidence="1">Carbohydrate degradation; pentose phosphate pathway; D-ribulose 5-phosphate from D-glucose 6-phosphate (oxidative stage): step 3/3.</text>
</comment>
<evidence type="ECO:0000256" key="1">
    <source>
        <dbReference type="ARBA" id="ARBA00004874"/>
    </source>
</evidence>
<dbReference type="Proteomes" id="UP000737391">
    <property type="component" value="Unassembled WGS sequence"/>
</dbReference>
<dbReference type="InterPro" id="IPR006183">
    <property type="entry name" value="Pgluconate_DH"/>
</dbReference>
<dbReference type="Pfam" id="PF03446">
    <property type="entry name" value="NAD_binding_2"/>
    <property type="match status" value="1"/>
</dbReference>
<dbReference type="GO" id="GO:0019521">
    <property type="term" value="P:D-gluconate metabolic process"/>
    <property type="evidence" value="ECO:0007669"/>
    <property type="project" value="UniProtKB-KW"/>
</dbReference>
<dbReference type="Pfam" id="PF00393">
    <property type="entry name" value="6PGD"/>
    <property type="match status" value="1"/>
</dbReference>
<sequence>MVKDVNEETRGFRQHSYQQLCEEIYSEKHPRIIIFSIPHGNPGGEFVKALRPYMTKGDIILDSSNEFYGNTERRQADLAKDGIFYVGCGVSGDYQSARASPSMSPGGEPQALKIIMPLLRRVAAKDRSGKSCTSPIDPGGSGHYVKMIHNGIEQGMMSVNSEVWYILTKGLQLSYEEAAGVFEKWNQAPELCNTFLIYITVDINRTKNEEGRYVLGRIQDKVVQDVDNTEGTGTWSCEEAVRLHIPAANIRTADAEGSGRWQHSAMKVASKVELIEDLRKVAYFCLLLCFTQGLQIIREIDQQREWHINYQDLLHVWSAGSIIQAGRVMDLLHKVYSESPGQKNKLLSNS</sequence>
<protein>
    <recommendedName>
        <fullName evidence="3">phosphogluconate dehydrogenase (NADP(+)-dependent, decarboxylating)</fullName>
        <ecNumber evidence="3">1.1.1.44</ecNumber>
    </recommendedName>
</protein>
<dbReference type="SMART" id="SM01350">
    <property type="entry name" value="6PGD"/>
    <property type="match status" value="1"/>
</dbReference>
<dbReference type="Gene3D" id="3.40.50.720">
    <property type="entry name" value="NAD(P)-binding Rossmann-like Domain"/>
    <property type="match status" value="1"/>
</dbReference>
<dbReference type="SUPFAM" id="SSF51735">
    <property type="entry name" value="NAD(P)-binding Rossmann-fold domains"/>
    <property type="match status" value="1"/>
</dbReference>
<dbReference type="InterPro" id="IPR036291">
    <property type="entry name" value="NAD(P)-bd_dom_sf"/>
</dbReference>
<dbReference type="PRINTS" id="PR00076">
    <property type="entry name" value="6PGDHDRGNASE"/>
</dbReference>
<dbReference type="GO" id="GO:0050661">
    <property type="term" value="F:NADP binding"/>
    <property type="evidence" value="ECO:0007669"/>
    <property type="project" value="InterPro"/>
</dbReference>
<dbReference type="GO" id="GO:0004616">
    <property type="term" value="F:phosphogluconate dehydrogenase (decarboxylating) activity"/>
    <property type="evidence" value="ECO:0007669"/>
    <property type="project" value="UniProtKB-EC"/>
</dbReference>
<dbReference type="SUPFAM" id="SSF48179">
    <property type="entry name" value="6-phosphogluconate dehydrogenase C-terminal domain-like"/>
    <property type="match status" value="1"/>
</dbReference>
<evidence type="ECO:0000256" key="3">
    <source>
        <dbReference type="ARBA" id="ARBA00013011"/>
    </source>
</evidence>
<keyword evidence="9" id="KW-1185">Reference proteome</keyword>
<evidence type="ECO:0000313" key="8">
    <source>
        <dbReference type="EMBL" id="KAF4501677.1"/>
    </source>
</evidence>
<gene>
    <name evidence="8" type="ORF">FAGAP_2130</name>
</gene>
<dbReference type="Gene3D" id="1.10.1040.10">
    <property type="entry name" value="N-(1-d-carboxylethyl)-l-norvaline Dehydrogenase, domain 2"/>
    <property type="match status" value="1"/>
</dbReference>
<keyword evidence="6" id="KW-0570">Pentose shunt</keyword>
<dbReference type="InterPro" id="IPR006114">
    <property type="entry name" value="6PGDH_C"/>
</dbReference>
<evidence type="ECO:0000259" key="7">
    <source>
        <dbReference type="SMART" id="SM01350"/>
    </source>
</evidence>
<accession>A0A9P5BHW5</accession>
<evidence type="ECO:0000256" key="2">
    <source>
        <dbReference type="ARBA" id="ARBA00008419"/>
    </source>
</evidence>
<proteinExistence type="inferred from homology"/>
<name>A0A9P5BHW5_9HYPO</name>
<dbReference type="EMBL" id="LUFC02000115">
    <property type="protein sequence ID" value="KAF4501677.1"/>
    <property type="molecule type" value="Genomic_DNA"/>
</dbReference>
<reference evidence="8" key="1">
    <citation type="submission" date="2020-01" db="EMBL/GenBank/DDBJ databases">
        <title>Identification and distribution of gene clusters putatively required for synthesis of sphingolipid metabolism inhibitors in phylogenetically diverse species of the filamentous fungus Fusarium.</title>
        <authorList>
            <person name="Kim H.-S."/>
            <person name="Busman M."/>
            <person name="Brown D.W."/>
            <person name="Divon H."/>
            <person name="Uhlig S."/>
            <person name="Proctor R.H."/>
        </authorList>
    </citation>
    <scope>NUCLEOTIDE SEQUENCE</scope>
    <source>
        <strain evidence="8">NRRL 31653</strain>
    </source>
</reference>
<dbReference type="InterPro" id="IPR008927">
    <property type="entry name" value="6-PGluconate_DH-like_C_sf"/>
</dbReference>
<dbReference type="GO" id="GO:0006098">
    <property type="term" value="P:pentose-phosphate shunt"/>
    <property type="evidence" value="ECO:0007669"/>
    <property type="project" value="UniProtKB-KW"/>
</dbReference>
<dbReference type="PANTHER" id="PTHR11811">
    <property type="entry name" value="6-PHOSPHOGLUCONATE DEHYDROGENASE"/>
    <property type="match status" value="1"/>
</dbReference>
<dbReference type="OrthoDB" id="434986at2759"/>
<keyword evidence="5" id="KW-0311">Gluconate utilization</keyword>
<keyword evidence="4" id="KW-0560">Oxidoreductase</keyword>
<evidence type="ECO:0000313" key="9">
    <source>
        <dbReference type="Proteomes" id="UP000737391"/>
    </source>
</evidence>
<dbReference type="AlphaFoldDB" id="A0A9P5BHW5"/>
<comment type="caution">
    <text evidence="8">The sequence shown here is derived from an EMBL/GenBank/DDBJ whole genome shotgun (WGS) entry which is preliminary data.</text>
</comment>
<evidence type="ECO:0000256" key="4">
    <source>
        <dbReference type="ARBA" id="ARBA00023002"/>
    </source>
</evidence>
<dbReference type="EC" id="1.1.1.44" evidence="3"/>